<keyword evidence="7" id="KW-1133">Transmembrane helix</keyword>
<evidence type="ECO:0000256" key="6">
    <source>
        <dbReference type="ARBA" id="ARBA00023027"/>
    </source>
</evidence>
<keyword evidence="7" id="KW-0472">Membrane</keyword>
<dbReference type="Pfam" id="PF13450">
    <property type="entry name" value="NAD_binding_8"/>
    <property type="match status" value="1"/>
</dbReference>
<evidence type="ECO:0000256" key="5">
    <source>
        <dbReference type="ARBA" id="ARBA00022857"/>
    </source>
</evidence>
<comment type="caution">
    <text evidence="8">The sequence shown here is derived from an EMBL/GenBank/DDBJ whole genome shotgun (WGS) entry which is preliminary data.</text>
</comment>
<dbReference type="SUPFAM" id="SSF51905">
    <property type="entry name" value="FAD/NAD(P)-binding domain"/>
    <property type="match status" value="1"/>
</dbReference>
<dbReference type="InterPro" id="IPR036188">
    <property type="entry name" value="FAD/NAD-bd_sf"/>
</dbReference>
<keyword evidence="9" id="KW-1185">Reference proteome</keyword>
<evidence type="ECO:0000256" key="7">
    <source>
        <dbReference type="SAM" id="Phobius"/>
    </source>
</evidence>
<name>A0A8J2W1D7_9CRUS</name>
<keyword evidence="4" id="KW-0274">FAD</keyword>
<comment type="similarity">
    <text evidence="1">Belongs to the carotenoid/retinoid oxidoreductase family. CrtISO subfamily.</text>
</comment>
<keyword evidence="3" id="KW-0732">Signal</keyword>
<evidence type="ECO:0000256" key="4">
    <source>
        <dbReference type="ARBA" id="ARBA00022827"/>
    </source>
</evidence>
<dbReference type="AlphaFoldDB" id="A0A8J2W1D7"/>
<gene>
    <name evidence="8" type="ORF">DGAL_LOCUS3303</name>
</gene>
<protein>
    <submittedName>
        <fullName evidence="8">Uncharacterized protein</fullName>
    </submittedName>
</protein>
<keyword evidence="5" id="KW-0521">NADP</keyword>
<dbReference type="InterPro" id="IPR052206">
    <property type="entry name" value="Retinol_saturase"/>
</dbReference>
<keyword evidence="2" id="KW-0285">Flavoprotein</keyword>
<sequence length="367" mass="40539">MQYFDTVPLLGVMGSHYNWVILGTIIATAVLSFNIRKRLFVFREKISRGNKWKSPFVEDSRKISTPLETDKLKRHEIMKKAFTKQLATEKEWDAIVIGSGIGGMSSAALLSKAGMKVLVLEKRYKCDGACHTFNEKGCEFDVGIQYTGNFIRPNLVRTYLEQISDGKSSGIIFSLTNNGELQFLLSYISSIFILPPSRSSFSLSSTVLMHHLENGFCFPIGGGSEIPYRILPVIERSGGRVLMKAHVIEILTNGGKVTGVRVQGISGIVDIPTSVVISDAGVLNTLLDLISQDVAKTSLAWPLTSLIKPSIGCLFISMGLKGTPKELGLPTKNIWIFDNGEDLEKVYSDIYNTNHWKSSLANLFHVV</sequence>
<dbReference type="PANTHER" id="PTHR46091:SF3">
    <property type="entry name" value="AMINE OXIDASE DOMAIN-CONTAINING PROTEIN"/>
    <property type="match status" value="1"/>
</dbReference>
<keyword evidence="6" id="KW-0520">NAD</keyword>
<accession>A0A8J2W1D7</accession>
<evidence type="ECO:0000256" key="1">
    <source>
        <dbReference type="ARBA" id="ARBA00005855"/>
    </source>
</evidence>
<dbReference type="Gene3D" id="3.50.50.60">
    <property type="entry name" value="FAD/NAD(P)-binding domain"/>
    <property type="match status" value="2"/>
</dbReference>
<dbReference type="PANTHER" id="PTHR46091">
    <property type="entry name" value="BLR7054 PROTEIN"/>
    <property type="match status" value="1"/>
</dbReference>
<organism evidence="8 9">
    <name type="scientific">Daphnia galeata</name>
    <dbReference type="NCBI Taxonomy" id="27404"/>
    <lineage>
        <taxon>Eukaryota</taxon>
        <taxon>Metazoa</taxon>
        <taxon>Ecdysozoa</taxon>
        <taxon>Arthropoda</taxon>
        <taxon>Crustacea</taxon>
        <taxon>Branchiopoda</taxon>
        <taxon>Diplostraca</taxon>
        <taxon>Cladocera</taxon>
        <taxon>Anomopoda</taxon>
        <taxon>Daphniidae</taxon>
        <taxon>Daphnia</taxon>
    </lineage>
</organism>
<evidence type="ECO:0000313" key="9">
    <source>
        <dbReference type="Proteomes" id="UP000789390"/>
    </source>
</evidence>
<reference evidence="8" key="1">
    <citation type="submission" date="2021-11" db="EMBL/GenBank/DDBJ databases">
        <authorList>
            <person name="Schell T."/>
        </authorList>
    </citation>
    <scope>NUCLEOTIDE SEQUENCE</scope>
    <source>
        <strain evidence="8">M5</strain>
    </source>
</reference>
<evidence type="ECO:0000256" key="2">
    <source>
        <dbReference type="ARBA" id="ARBA00022630"/>
    </source>
</evidence>
<dbReference type="OrthoDB" id="38045at2759"/>
<evidence type="ECO:0000256" key="3">
    <source>
        <dbReference type="ARBA" id="ARBA00022729"/>
    </source>
</evidence>
<dbReference type="Proteomes" id="UP000789390">
    <property type="component" value="Unassembled WGS sequence"/>
</dbReference>
<feature type="transmembrane region" description="Helical" evidence="7">
    <location>
        <begin position="16"/>
        <end position="35"/>
    </location>
</feature>
<evidence type="ECO:0000313" key="8">
    <source>
        <dbReference type="EMBL" id="CAH0101007.1"/>
    </source>
</evidence>
<proteinExistence type="inferred from homology"/>
<keyword evidence="7" id="KW-0812">Transmembrane</keyword>
<dbReference type="EMBL" id="CAKKLH010000048">
    <property type="protein sequence ID" value="CAH0101007.1"/>
    <property type="molecule type" value="Genomic_DNA"/>
</dbReference>